<keyword evidence="3" id="KW-1185">Reference proteome</keyword>
<accession>A0A2T0RR88</accession>
<keyword evidence="1" id="KW-0472">Membrane</keyword>
<keyword evidence="1" id="KW-1133">Transmembrane helix</keyword>
<keyword evidence="1" id="KW-0812">Transmembrane</keyword>
<dbReference type="RefSeq" id="WP_106205097.1">
    <property type="nucleotide sequence ID" value="NZ_PVTD01000004.1"/>
</dbReference>
<feature type="transmembrane region" description="Helical" evidence="1">
    <location>
        <begin position="39"/>
        <end position="59"/>
    </location>
</feature>
<organism evidence="2 3">
    <name type="scientific">Aliiruegeria haliotis</name>
    <dbReference type="NCBI Taxonomy" id="1280846"/>
    <lineage>
        <taxon>Bacteria</taxon>
        <taxon>Pseudomonadati</taxon>
        <taxon>Pseudomonadota</taxon>
        <taxon>Alphaproteobacteria</taxon>
        <taxon>Rhodobacterales</taxon>
        <taxon>Roseobacteraceae</taxon>
        <taxon>Aliiruegeria</taxon>
    </lineage>
</organism>
<dbReference type="EMBL" id="PVTD01000004">
    <property type="protein sequence ID" value="PRY23709.1"/>
    <property type="molecule type" value="Genomic_DNA"/>
</dbReference>
<evidence type="ECO:0000313" key="3">
    <source>
        <dbReference type="Proteomes" id="UP000239480"/>
    </source>
</evidence>
<proteinExistence type="predicted"/>
<feature type="transmembrane region" description="Helical" evidence="1">
    <location>
        <begin position="12"/>
        <end position="33"/>
    </location>
</feature>
<dbReference type="Proteomes" id="UP000239480">
    <property type="component" value="Unassembled WGS sequence"/>
</dbReference>
<sequence length="195" mass="20693">MTIASGKTRLSRVAAIPLIGFGAILCGSMEYVQNNLPEFAALPGLLGSGSALLGVLLLFHSQSAQARDARRQQGACIRIAPYVPEMTDGSDGTSALLAALAPVKPSRVESAGATTQRPSRQAADAIRRIRLQAAPKARLHVVGDPETRRRMSSGRAALCSALKLGGEWSRDLKLSRRAEARLAADPFVQRLARLA</sequence>
<dbReference type="OrthoDB" id="7843656at2"/>
<comment type="caution">
    <text evidence="2">The sequence shown here is derived from an EMBL/GenBank/DDBJ whole genome shotgun (WGS) entry which is preliminary data.</text>
</comment>
<dbReference type="AlphaFoldDB" id="A0A2T0RR88"/>
<protein>
    <submittedName>
        <fullName evidence="2">Uncharacterized protein</fullName>
    </submittedName>
</protein>
<evidence type="ECO:0000313" key="2">
    <source>
        <dbReference type="EMBL" id="PRY23709.1"/>
    </source>
</evidence>
<gene>
    <name evidence="2" type="ORF">CLV78_104201</name>
</gene>
<evidence type="ECO:0000256" key="1">
    <source>
        <dbReference type="SAM" id="Phobius"/>
    </source>
</evidence>
<name>A0A2T0RR88_9RHOB</name>
<reference evidence="2 3" key="1">
    <citation type="submission" date="2018-03" db="EMBL/GenBank/DDBJ databases">
        <title>Genomic Encyclopedia of Archaeal and Bacterial Type Strains, Phase II (KMG-II): from individual species to whole genera.</title>
        <authorList>
            <person name="Goeker M."/>
        </authorList>
    </citation>
    <scope>NUCLEOTIDE SEQUENCE [LARGE SCALE GENOMIC DNA]</scope>
    <source>
        <strain evidence="2 3">DSM 29328</strain>
    </source>
</reference>